<protein>
    <recommendedName>
        <fullName evidence="3">AB hydrolase-1 domain-containing protein</fullName>
    </recommendedName>
</protein>
<evidence type="ECO:0000313" key="4">
    <source>
        <dbReference type="EMBL" id="KAK8013128.1"/>
    </source>
</evidence>
<dbReference type="InterPro" id="IPR029058">
    <property type="entry name" value="AB_hydrolase_fold"/>
</dbReference>
<sequence length="357" mass="38147">MLLRALLSLSTVAALVEALPGRSANQSDDCREIRIPITVEVPRFLIGTRINDDWDAAALTFNLTRRDFGQPSFPLPISGTSAAPVKSTYEVGATFCGTGATTLILTHGILESKLYWQPDLADSDEYNFIESAVEAGYSVLSYDRIGVGSSSRINSLTDAQFQVQVAVLESLVAHVRSTNTSSTATATPRKVVLVGHSYGAYLSIAAAASNQTRLAVDAVVLTGFAGGFSHFAPFLAGAGLRVARDRRPDRWGALDPGYLTSADLYSDAYIYFHDGDYERRVAEWTHDRGSEPFAVGELPSLLATDIEYGFVQAPVLIVQGLYDVSACGGNCTGQLSEFKGDLTGASVVETVEDLPAG</sequence>
<evidence type="ECO:0000256" key="1">
    <source>
        <dbReference type="ARBA" id="ARBA00038097"/>
    </source>
</evidence>
<keyword evidence="2" id="KW-0732">Signal</keyword>
<evidence type="ECO:0000256" key="2">
    <source>
        <dbReference type="SAM" id="SignalP"/>
    </source>
</evidence>
<dbReference type="Gene3D" id="3.40.50.1820">
    <property type="entry name" value="alpha/beta hydrolase"/>
    <property type="match status" value="1"/>
</dbReference>
<dbReference type="InterPro" id="IPR000073">
    <property type="entry name" value="AB_hydrolase_1"/>
</dbReference>
<evidence type="ECO:0000259" key="3">
    <source>
        <dbReference type="Pfam" id="PF12697"/>
    </source>
</evidence>
<comment type="similarity">
    <text evidence="1">Belongs to the peptidase S33 family. ABHD4/ABHD5 subfamily.</text>
</comment>
<dbReference type="Pfam" id="PF12697">
    <property type="entry name" value="Abhydrolase_6"/>
    <property type="match status" value="1"/>
</dbReference>
<dbReference type="PANTHER" id="PTHR42886">
    <property type="entry name" value="RE40534P-RELATED"/>
    <property type="match status" value="1"/>
</dbReference>
<organism evidence="4 5">
    <name type="scientific">Apiospora marii</name>
    <dbReference type="NCBI Taxonomy" id="335849"/>
    <lineage>
        <taxon>Eukaryota</taxon>
        <taxon>Fungi</taxon>
        <taxon>Dikarya</taxon>
        <taxon>Ascomycota</taxon>
        <taxon>Pezizomycotina</taxon>
        <taxon>Sordariomycetes</taxon>
        <taxon>Xylariomycetidae</taxon>
        <taxon>Amphisphaeriales</taxon>
        <taxon>Apiosporaceae</taxon>
        <taxon>Apiospora</taxon>
    </lineage>
</organism>
<keyword evidence="5" id="KW-1185">Reference proteome</keyword>
<feature type="signal peptide" evidence="2">
    <location>
        <begin position="1"/>
        <end position="18"/>
    </location>
</feature>
<comment type="caution">
    <text evidence="4">The sequence shown here is derived from an EMBL/GenBank/DDBJ whole genome shotgun (WGS) entry which is preliminary data.</text>
</comment>
<dbReference type="SUPFAM" id="SSF53474">
    <property type="entry name" value="alpha/beta-Hydrolases"/>
    <property type="match status" value="1"/>
</dbReference>
<feature type="chain" id="PRO_5047363870" description="AB hydrolase-1 domain-containing protein" evidence="2">
    <location>
        <begin position="19"/>
        <end position="357"/>
    </location>
</feature>
<accession>A0ABR1RIW5</accession>
<evidence type="ECO:0000313" key="5">
    <source>
        <dbReference type="Proteomes" id="UP001396898"/>
    </source>
</evidence>
<feature type="domain" description="AB hydrolase-1" evidence="3">
    <location>
        <begin position="103"/>
        <end position="290"/>
    </location>
</feature>
<dbReference type="Proteomes" id="UP001396898">
    <property type="component" value="Unassembled WGS sequence"/>
</dbReference>
<gene>
    <name evidence="4" type="ORF">PG991_009399</name>
</gene>
<proteinExistence type="inferred from homology"/>
<reference evidence="4 5" key="1">
    <citation type="submission" date="2023-01" db="EMBL/GenBank/DDBJ databases">
        <title>Analysis of 21 Apiospora genomes using comparative genomics revels a genus with tremendous synthesis potential of carbohydrate active enzymes and secondary metabolites.</title>
        <authorList>
            <person name="Sorensen T."/>
        </authorList>
    </citation>
    <scope>NUCLEOTIDE SEQUENCE [LARGE SCALE GENOMIC DNA]</scope>
    <source>
        <strain evidence="4 5">CBS 20057</strain>
    </source>
</reference>
<name>A0ABR1RIW5_9PEZI</name>
<dbReference type="EMBL" id="JAQQWI010000014">
    <property type="protein sequence ID" value="KAK8013128.1"/>
    <property type="molecule type" value="Genomic_DNA"/>
</dbReference>
<dbReference type="PANTHER" id="PTHR42886:SF29">
    <property type="entry name" value="PUMMELIG, ISOFORM A"/>
    <property type="match status" value="1"/>
</dbReference>